<dbReference type="EMBL" id="FNCN01000002">
    <property type="protein sequence ID" value="SDG14617.1"/>
    <property type="molecule type" value="Genomic_DNA"/>
</dbReference>
<dbReference type="InterPro" id="IPR009078">
    <property type="entry name" value="Ferritin-like_SF"/>
</dbReference>
<dbReference type="Proteomes" id="UP000198923">
    <property type="component" value="Unassembled WGS sequence"/>
</dbReference>
<dbReference type="InterPro" id="IPR012347">
    <property type="entry name" value="Ferritin-like"/>
</dbReference>
<evidence type="ECO:0000313" key="4">
    <source>
        <dbReference type="Proteomes" id="UP000198923"/>
    </source>
</evidence>
<protein>
    <recommendedName>
        <fullName evidence="2">DUF4439 domain-containing protein</fullName>
    </recommendedName>
</protein>
<proteinExistence type="predicted"/>
<feature type="domain" description="DUF4439" evidence="2">
    <location>
        <begin position="57"/>
        <end position="186"/>
    </location>
</feature>
<dbReference type="Gene3D" id="1.20.1260.10">
    <property type="match status" value="1"/>
</dbReference>
<feature type="compositionally biased region" description="Low complexity" evidence="1">
    <location>
        <begin position="29"/>
        <end position="42"/>
    </location>
</feature>
<feature type="region of interest" description="Disordered" evidence="1">
    <location>
        <begin position="1"/>
        <end position="50"/>
    </location>
</feature>
<evidence type="ECO:0000313" key="3">
    <source>
        <dbReference type="EMBL" id="SDG14617.1"/>
    </source>
</evidence>
<name>A0A1G7RUX5_9ACTN</name>
<evidence type="ECO:0000256" key="1">
    <source>
        <dbReference type="SAM" id="MobiDB-lite"/>
    </source>
</evidence>
<dbReference type="AlphaFoldDB" id="A0A1G7RUX5"/>
<evidence type="ECO:0000259" key="2">
    <source>
        <dbReference type="Pfam" id="PF14530"/>
    </source>
</evidence>
<sequence>MRYEPARDPARATGRHPGGATLRAAAVQTGPADGATAAATGPHSATTGPHSIDEAKALDKALAAEHAAVYAYGVVAARSKGRTRRTATAAFDAHRARRDRLRGMIKSRGGTPPEAEAAYSLPVVPRSERDAVDLALDVEDGITAAYIELAAVNDPSIRELAALAVQESATRRFAFRPEIPTALPGLQ</sequence>
<reference evidence="3 4" key="1">
    <citation type="submission" date="2016-10" db="EMBL/GenBank/DDBJ databases">
        <authorList>
            <person name="de Groot N.N."/>
        </authorList>
    </citation>
    <scope>NUCLEOTIDE SEQUENCE [LARGE SCALE GENOMIC DNA]</scope>
    <source>
        <strain evidence="3 4">CPCC 201354</strain>
    </source>
</reference>
<dbReference type="STRING" id="504805.SAMN05421505_10256"/>
<dbReference type="Pfam" id="PF14530">
    <property type="entry name" value="DUF4439"/>
    <property type="match status" value="1"/>
</dbReference>
<organism evidence="3 4">
    <name type="scientific">Sinosporangium album</name>
    <dbReference type="NCBI Taxonomy" id="504805"/>
    <lineage>
        <taxon>Bacteria</taxon>
        <taxon>Bacillati</taxon>
        <taxon>Actinomycetota</taxon>
        <taxon>Actinomycetes</taxon>
        <taxon>Streptosporangiales</taxon>
        <taxon>Streptosporangiaceae</taxon>
        <taxon>Sinosporangium</taxon>
    </lineage>
</organism>
<gene>
    <name evidence="3" type="ORF">SAMN05421505_10256</name>
</gene>
<dbReference type="SUPFAM" id="SSF47240">
    <property type="entry name" value="Ferritin-like"/>
    <property type="match status" value="1"/>
</dbReference>
<accession>A0A1G7RUX5</accession>
<dbReference type="CDD" id="cd00657">
    <property type="entry name" value="Ferritin_like"/>
    <property type="match status" value="1"/>
</dbReference>
<keyword evidence="4" id="KW-1185">Reference proteome</keyword>
<feature type="compositionally biased region" description="Basic and acidic residues" evidence="1">
    <location>
        <begin position="1"/>
        <end position="10"/>
    </location>
</feature>
<dbReference type="InterPro" id="IPR029447">
    <property type="entry name" value="DUF4439"/>
</dbReference>
<dbReference type="RefSeq" id="WP_245690717.1">
    <property type="nucleotide sequence ID" value="NZ_FNCN01000002.1"/>
</dbReference>